<dbReference type="FunFam" id="3.30.60.20:FF:000012">
    <property type="entry name" value="Protein kinase C"/>
    <property type="match status" value="1"/>
</dbReference>
<dbReference type="AlphaFoldDB" id="A0A401P198"/>
<keyword evidence="3" id="KW-0862">Zinc</keyword>
<dbReference type="PANTHER" id="PTHR22988">
    <property type="entry name" value="MYOTONIC DYSTROPHY S/T KINASE-RELATED"/>
    <property type="match status" value="1"/>
</dbReference>
<dbReference type="EMBL" id="BFAA01000126">
    <property type="protein sequence ID" value="GCB66891.1"/>
    <property type="molecule type" value="Genomic_DNA"/>
</dbReference>
<dbReference type="GO" id="GO:0005737">
    <property type="term" value="C:cytoplasm"/>
    <property type="evidence" value="ECO:0007669"/>
    <property type="project" value="TreeGrafter"/>
</dbReference>
<evidence type="ECO:0000256" key="7">
    <source>
        <dbReference type="SAM" id="MobiDB-lite"/>
    </source>
</evidence>
<feature type="region of interest" description="Disordered" evidence="7">
    <location>
        <begin position="213"/>
        <end position="232"/>
    </location>
</feature>
<keyword evidence="6" id="KW-0067">ATP-binding</keyword>
<dbReference type="PANTHER" id="PTHR22988:SF71">
    <property type="entry name" value="CITRON RHO-INTERACTING KINASE"/>
    <property type="match status" value="1"/>
</dbReference>
<dbReference type="STRING" id="75743.A0A401P198"/>
<dbReference type="Gene3D" id="3.30.60.20">
    <property type="match status" value="1"/>
</dbReference>
<dbReference type="Gene3D" id="3.30.200.20">
    <property type="entry name" value="Phosphorylase Kinase, domain 1"/>
    <property type="match status" value="1"/>
</dbReference>
<organism evidence="9 10">
    <name type="scientific">Scyliorhinus torazame</name>
    <name type="common">Cloudy catshark</name>
    <name type="synonym">Catulus torazame</name>
    <dbReference type="NCBI Taxonomy" id="75743"/>
    <lineage>
        <taxon>Eukaryota</taxon>
        <taxon>Metazoa</taxon>
        <taxon>Chordata</taxon>
        <taxon>Craniata</taxon>
        <taxon>Vertebrata</taxon>
        <taxon>Chondrichthyes</taxon>
        <taxon>Elasmobranchii</taxon>
        <taxon>Galeomorphii</taxon>
        <taxon>Galeoidea</taxon>
        <taxon>Carcharhiniformes</taxon>
        <taxon>Scyliorhinidae</taxon>
        <taxon>Scyliorhinus</taxon>
    </lineage>
</organism>
<keyword evidence="1" id="KW-0597">Phosphoprotein</keyword>
<dbReference type="InterPro" id="IPR011009">
    <property type="entry name" value="Kinase-like_dom_sf"/>
</dbReference>
<dbReference type="Pfam" id="PF00130">
    <property type="entry name" value="C1_1"/>
    <property type="match status" value="1"/>
</dbReference>
<evidence type="ECO:0000256" key="5">
    <source>
        <dbReference type="ARBA" id="ARBA00048679"/>
    </source>
</evidence>
<dbReference type="OrthoDB" id="9834899at2759"/>
<dbReference type="InterPro" id="IPR050839">
    <property type="entry name" value="Rho-assoc_Ser/Thr_Kinase"/>
</dbReference>
<protein>
    <recommendedName>
        <fullName evidence="8">Phorbol-ester/DAG-type domain-containing protein</fullName>
    </recommendedName>
</protein>
<proteinExistence type="predicted"/>
<evidence type="ECO:0000256" key="3">
    <source>
        <dbReference type="ARBA" id="ARBA00022833"/>
    </source>
</evidence>
<dbReference type="InterPro" id="IPR017441">
    <property type="entry name" value="Protein_kinase_ATP_BS"/>
</dbReference>
<evidence type="ECO:0000256" key="6">
    <source>
        <dbReference type="PROSITE-ProRule" id="PRU10141"/>
    </source>
</evidence>
<dbReference type="GO" id="GO:0005524">
    <property type="term" value="F:ATP binding"/>
    <property type="evidence" value="ECO:0007669"/>
    <property type="project" value="UniProtKB-UniRule"/>
</dbReference>
<gene>
    <name evidence="9" type="ORF">scyTo_0000659</name>
</gene>
<feature type="domain" description="Phorbol-ester/DAG-type" evidence="8">
    <location>
        <begin position="26"/>
        <end position="76"/>
    </location>
</feature>
<evidence type="ECO:0000256" key="4">
    <source>
        <dbReference type="ARBA" id="ARBA00047899"/>
    </source>
</evidence>
<comment type="caution">
    <text evidence="9">The sequence shown here is derived from an EMBL/GenBank/DDBJ whole genome shotgun (WGS) entry which is preliminary data.</text>
</comment>
<comment type="catalytic activity">
    <reaction evidence="5">
        <text>L-seryl-[protein] + ATP = O-phospho-L-seryl-[protein] + ADP + H(+)</text>
        <dbReference type="Rhea" id="RHEA:17989"/>
        <dbReference type="Rhea" id="RHEA-COMP:9863"/>
        <dbReference type="Rhea" id="RHEA-COMP:11604"/>
        <dbReference type="ChEBI" id="CHEBI:15378"/>
        <dbReference type="ChEBI" id="CHEBI:29999"/>
        <dbReference type="ChEBI" id="CHEBI:30616"/>
        <dbReference type="ChEBI" id="CHEBI:83421"/>
        <dbReference type="ChEBI" id="CHEBI:456216"/>
        <dbReference type="EC" id="2.7.11.1"/>
    </reaction>
</comment>
<keyword evidence="2" id="KW-0479">Metal-binding</keyword>
<evidence type="ECO:0000313" key="10">
    <source>
        <dbReference type="Proteomes" id="UP000288216"/>
    </source>
</evidence>
<dbReference type="OMA" id="HFARRRC"/>
<dbReference type="InterPro" id="IPR020454">
    <property type="entry name" value="DAG/PE-bd"/>
</dbReference>
<dbReference type="InterPro" id="IPR002219">
    <property type="entry name" value="PKC_DAG/PE"/>
</dbReference>
<dbReference type="GO" id="GO:0031032">
    <property type="term" value="P:actomyosin structure organization"/>
    <property type="evidence" value="ECO:0007669"/>
    <property type="project" value="TreeGrafter"/>
</dbReference>
<dbReference type="GO" id="GO:0005856">
    <property type="term" value="C:cytoskeleton"/>
    <property type="evidence" value="ECO:0007669"/>
    <property type="project" value="TreeGrafter"/>
</dbReference>
<dbReference type="SMART" id="SM00109">
    <property type="entry name" value="C1"/>
    <property type="match status" value="1"/>
</dbReference>
<accession>A0A401P198</accession>
<sequence>MHPEKTEESIYRRGARRWRKLYRVNGHLFQAKRFNRKAYCGHCSERIWGLGRQGYKCINCKLLVHKRCHRLVPLTCQRHMDPVMPSPEPPLDDKTDEVDIPSEEPDGIVPFLPHSRTKLDRVTDDSEDLKPVVDGVDGIKISSVLGLQDFDLIRVIGRGSYAKVLLVRLKKNDCIYAMKVVKKELVHDDETMADKDSKTPVIKGELQQEIADFKKGNPFGTREERIAGRSNN</sequence>
<keyword evidence="10" id="KW-1185">Reference proteome</keyword>
<dbReference type="GO" id="GO:0046872">
    <property type="term" value="F:metal ion binding"/>
    <property type="evidence" value="ECO:0007669"/>
    <property type="project" value="UniProtKB-KW"/>
</dbReference>
<feature type="binding site" evidence="6">
    <location>
        <position position="183"/>
    </location>
    <ligand>
        <name>ATP</name>
        <dbReference type="ChEBI" id="CHEBI:30616"/>
    </ligand>
</feature>
<dbReference type="PRINTS" id="PR00008">
    <property type="entry name" value="DAGPEDOMAIN"/>
</dbReference>
<dbReference type="PROSITE" id="PS00479">
    <property type="entry name" value="ZF_DAG_PE_1"/>
    <property type="match status" value="1"/>
</dbReference>
<reference evidence="9 10" key="1">
    <citation type="journal article" date="2018" name="Nat. Ecol. Evol.">
        <title>Shark genomes provide insights into elasmobranch evolution and the origin of vertebrates.</title>
        <authorList>
            <person name="Hara Y"/>
            <person name="Yamaguchi K"/>
            <person name="Onimaru K"/>
            <person name="Kadota M"/>
            <person name="Koyanagi M"/>
            <person name="Keeley SD"/>
            <person name="Tatsumi K"/>
            <person name="Tanaka K"/>
            <person name="Motone F"/>
            <person name="Kageyama Y"/>
            <person name="Nozu R"/>
            <person name="Adachi N"/>
            <person name="Nishimura O"/>
            <person name="Nakagawa R"/>
            <person name="Tanegashima C"/>
            <person name="Kiyatake I"/>
            <person name="Matsumoto R"/>
            <person name="Murakumo K"/>
            <person name="Nishida K"/>
            <person name="Terakita A"/>
            <person name="Kuratani S"/>
            <person name="Sato K"/>
            <person name="Hyodo S Kuraku.S."/>
        </authorList>
    </citation>
    <scope>NUCLEOTIDE SEQUENCE [LARGE SCALE GENOMIC DNA]</scope>
</reference>
<dbReference type="Proteomes" id="UP000288216">
    <property type="component" value="Unassembled WGS sequence"/>
</dbReference>
<evidence type="ECO:0000256" key="2">
    <source>
        <dbReference type="ARBA" id="ARBA00022723"/>
    </source>
</evidence>
<evidence type="ECO:0000313" key="9">
    <source>
        <dbReference type="EMBL" id="GCB66891.1"/>
    </source>
</evidence>
<evidence type="ECO:0000259" key="8">
    <source>
        <dbReference type="PROSITE" id="PS50081"/>
    </source>
</evidence>
<dbReference type="GO" id="GO:0004674">
    <property type="term" value="F:protein serine/threonine kinase activity"/>
    <property type="evidence" value="ECO:0007669"/>
    <property type="project" value="UniProtKB-EC"/>
</dbReference>
<dbReference type="SUPFAM" id="SSF57889">
    <property type="entry name" value="Cysteine-rich domain"/>
    <property type="match status" value="1"/>
</dbReference>
<dbReference type="PROSITE" id="PS00107">
    <property type="entry name" value="PROTEIN_KINASE_ATP"/>
    <property type="match status" value="1"/>
</dbReference>
<name>A0A401P198_SCYTO</name>
<evidence type="ECO:0000256" key="1">
    <source>
        <dbReference type="ARBA" id="ARBA00022553"/>
    </source>
</evidence>
<dbReference type="SUPFAM" id="SSF56112">
    <property type="entry name" value="Protein kinase-like (PK-like)"/>
    <property type="match status" value="1"/>
</dbReference>
<keyword evidence="6" id="KW-0547">Nucleotide-binding</keyword>
<comment type="catalytic activity">
    <reaction evidence="4">
        <text>L-threonyl-[protein] + ATP = O-phospho-L-threonyl-[protein] + ADP + H(+)</text>
        <dbReference type="Rhea" id="RHEA:46608"/>
        <dbReference type="Rhea" id="RHEA-COMP:11060"/>
        <dbReference type="Rhea" id="RHEA-COMP:11605"/>
        <dbReference type="ChEBI" id="CHEBI:15378"/>
        <dbReference type="ChEBI" id="CHEBI:30013"/>
        <dbReference type="ChEBI" id="CHEBI:30616"/>
        <dbReference type="ChEBI" id="CHEBI:61977"/>
        <dbReference type="ChEBI" id="CHEBI:456216"/>
        <dbReference type="EC" id="2.7.11.1"/>
    </reaction>
</comment>
<dbReference type="PROSITE" id="PS50081">
    <property type="entry name" value="ZF_DAG_PE_2"/>
    <property type="match status" value="1"/>
</dbReference>
<dbReference type="InterPro" id="IPR046349">
    <property type="entry name" value="C1-like_sf"/>
</dbReference>